<dbReference type="EMBL" id="BARV01026910">
    <property type="protein sequence ID" value="GAI45604.1"/>
    <property type="molecule type" value="Genomic_DNA"/>
</dbReference>
<gene>
    <name evidence="1" type="ORF">S06H3_43387</name>
</gene>
<name>X1QQR2_9ZZZZ</name>
<proteinExistence type="predicted"/>
<reference evidence="1" key="1">
    <citation type="journal article" date="2014" name="Front. Microbiol.">
        <title>High frequency of phylogenetically diverse reductive dehalogenase-homologous genes in deep subseafloor sedimentary metagenomes.</title>
        <authorList>
            <person name="Kawai M."/>
            <person name="Futagami T."/>
            <person name="Toyoda A."/>
            <person name="Takaki Y."/>
            <person name="Nishi S."/>
            <person name="Hori S."/>
            <person name="Arai W."/>
            <person name="Tsubouchi T."/>
            <person name="Morono Y."/>
            <person name="Uchiyama I."/>
            <person name="Ito T."/>
            <person name="Fujiyama A."/>
            <person name="Inagaki F."/>
            <person name="Takami H."/>
        </authorList>
    </citation>
    <scope>NUCLEOTIDE SEQUENCE</scope>
    <source>
        <strain evidence="1">Expedition CK06-06</strain>
    </source>
</reference>
<protein>
    <submittedName>
        <fullName evidence="1">Uncharacterized protein</fullName>
    </submittedName>
</protein>
<dbReference type="AlphaFoldDB" id="X1QQR2"/>
<accession>X1QQR2</accession>
<comment type="caution">
    <text evidence="1">The sequence shown here is derived from an EMBL/GenBank/DDBJ whole genome shotgun (WGS) entry which is preliminary data.</text>
</comment>
<organism evidence="1">
    <name type="scientific">marine sediment metagenome</name>
    <dbReference type="NCBI Taxonomy" id="412755"/>
    <lineage>
        <taxon>unclassified sequences</taxon>
        <taxon>metagenomes</taxon>
        <taxon>ecological metagenomes</taxon>
    </lineage>
</organism>
<sequence>MRIPCFFELGIFEAAYVVVKAGCDFVLISELFDFGRGIDIE</sequence>
<evidence type="ECO:0000313" key="1">
    <source>
        <dbReference type="EMBL" id="GAI45604.1"/>
    </source>
</evidence>